<keyword evidence="4" id="KW-0479">Metal-binding</keyword>
<keyword evidence="7" id="KW-0862">Zinc</keyword>
<evidence type="ECO:0000256" key="4">
    <source>
        <dbReference type="ARBA" id="ARBA00022723"/>
    </source>
</evidence>
<organism evidence="11 12">
    <name type="scientific">Cirrhinus mrigala</name>
    <name type="common">Mrigala</name>
    <dbReference type="NCBI Taxonomy" id="683832"/>
    <lineage>
        <taxon>Eukaryota</taxon>
        <taxon>Metazoa</taxon>
        <taxon>Chordata</taxon>
        <taxon>Craniata</taxon>
        <taxon>Vertebrata</taxon>
        <taxon>Euteleostomi</taxon>
        <taxon>Actinopterygii</taxon>
        <taxon>Neopterygii</taxon>
        <taxon>Teleostei</taxon>
        <taxon>Ostariophysi</taxon>
        <taxon>Cypriniformes</taxon>
        <taxon>Cyprinidae</taxon>
        <taxon>Labeoninae</taxon>
        <taxon>Labeonini</taxon>
        <taxon>Cirrhinus</taxon>
    </lineage>
</organism>
<evidence type="ECO:0000259" key="10">
    <source>
        <dbReference type="Pfam" id="PF01471"/>
    </source>
</evidence>
<dbReference type="InterPro" id="IPR002477">
    <property type="entry name" value="Peptidoglycan-bd-like"/>
</dbReference>
<dbReference type="InterPro" id="IPR024079">
    <property type="entry name" value="MetalloPept_cat_dom_sf"/>
</dbReference>
<accession>A0ABD0Q9U2</accession>
<keyword evidence="5" id="KW-0732">Signal</keyword>
<dbReference type="PANTHER" id="PTHR10201:SF151">
    <property type="entry name" value="INTERSTITIAL COLLAGENASE"/>
    <property type="match status" value="1"/>
</dbReference>
<evidence type="ECO:0000313" key="12">
    <source>
        <dbReference type="Proteomes" id="UP001529510"/>
    </source>
</evidence>
<evidence type="ECO:0000256" key="7">
    <source>
        <dbReference type="ARBA" id="ARBA00022833"/>
    </source>
</evidence>
<dbReference type="GO" id="GO:0006508">
    <property type="term" value="P:proteolysis"/>
    <property type="evidence" value="ECO:0007669"/>
    <property type="project" value="UniProtKB-KW"/>
</dbReference>
<evidence type="ECO:0000256" key="3">
    <source>
        <dbReference type="ARBA" id="ARBA00022670"/>
    </source>
</evidence>
<dbReference type="Pfam" id="PF01471">
    <property type="entry name" value="PG_binding_1"/>
    <property type="match status" value="1"/>
</dbReference>
<comment type="cofactor">
    <cofactor evidence="2">
        <name>Zn(2+)</name>
        <dbReference type="ChEBI" id="CHEBI:29105"/>
    </cofactor>
</comment>
<evidence type="ECO:0000256" key="5">
    <source>
        <dbReference type="ARBA" id="ARBA00022729"/>
    </source>
</evidence>
<evidence type="ECO:0000313" key="11">
    <source>
        <dbReference type="EMBL" id="KAL0182977.1"/>
    </source>
</evidence>
<evidence type="ECO:0000256" key="6">
    <source>
        <dbReference type="ARBA" id="ARBA00022801"/>
    </source>
</evidence>
<dbReference type="InterPro" id="IPR021158">
    <property type="entry name" value="Pept_M10A_Zn_BS"/>
</dbReference>
<protein>
    <recommendedName>
        <fullName evidence="10">Peptidoglycan binding-like domain-containing protein</fullName>
    </recommendedName>
</protein>
<comment type="cofactor">
    <cofactor evidence="1">
        <name>Ca(2+)</name>
        <dbReference type="ChEBI" id="CHEBI:29108"/>
    </cofactor>
</comment>
<comment type="caution">
    <text evidence="11">The sequence shown here is derived from an EMBL/GenBank/DDBJ whole genome shotgun (WGS) entry which is preliminary data.</text>
</comment>
<evidence type="ECO:0000256" key="8">
    <source>
        <dbReference type="ARBA" id="ARBA00023049"/>
    </source>
</evidence>
<dbReference type="AlphaFoldDB" id="A0ABD0Q9U2"/>
<name>A0ABD0Q9U2_CIRMR</name>
<dbReference type="PROSITE" id="PS00546">
    <property type="entry name" value="CYSTEINE_SWITCH"/>
    <property type="match status" value="1"/>
</dbReference>
<evidence type="ECO:0000256" key="9">
    <source>
        <dbReference type="ARBA" id="ARBA00023145"/>
    </source>
</evidence>
<keyword evidence="9" id="KW-0865">Zymogen</keyword>
<sequence length="79" mass="8967">MSFYNLVYKAPDPTAKYPDQDPLPKKLEEMQKFFGLKVTGTLDRETLEVMKKPRCGVPDVGAYTTFGGSPKWETNSLTY</sequence>
<reference evidence="11 12" key="1">
    <citation type="submission" date="2024-05" db="EMBL/GenBank/DDBJ databases">
        <title>Genome sequencing and assembly of Indian major carp, Cirrhinus mrigala (Hamilton, 1822).</title>
        <authorList>
            <person name="Mohindra V."/>
            <person name="Chowdhury L.M."/>
            <person name="Lal K."/>
            <person name="Jena J.K."/>
        </authorList>
    </citation>
    <scope>NUCLEOTIDE SEQUENCE [LARGE SCALE GENOMIC DNA]</scope>
    <source>
        <strain evidence="11">CM1030</strain>
        <tissue evidence="11">Blood</tissue>
    </source>
</reference>
<dbReference type="Proteomes" id="UP001529510">
    <property type="component" value="Unassembled WGS sequence"/>
</dbReference>
<proteinExistence type="predicted"/>
<feature type="domain" description="Peptidoglycan binding-like" evidence="10">
    <location>
        <begin position="25"/>
        <end position="50"/>
    </location>
</feature>
<feature type="non-terminal residue" evidence="11">
    <location>
        <position position="79"/>
    </location>
</feature>
<keyword evidence="6" id="KW-0378">Hydrolase</keyword>
<evidence type="ECO:0000256" key="1">
    <source>
        <dbReference type="ARBA" id="ARBA00001913"/>
    </source>
</evidence>
<dbReference type="GO" id="GO:0008237">
    <property type="term" value="F:metallopeptidase activity"/>
    <property type="evidence" value="ECO:0007669"/>
    <property type="project" value="UniProtKB-KW"/>
</dbReference>
<evidence type="ECO:0000256" key="2">
    <source>
        <dbReference type="ARBA" id="ARBA00001947"/>
    </source>
</evidence>
<gene>
    <name evidence="11" type="ORF">M9458_022352</name>
</gene>
<dbReference type="InterPro" id="IPR036365">
    <property type="entry name" value="PGBD-like_sf"/>
</dbReference>
<dbReference type="GO" id="GO:0046872">
    <property type="term" value="F:metal ion binding"/>
    <property type="evidence" value="ECO:0007669"/>
    <property type="project" value="UniProtKB-KW"/>
</dbReference>
<keyword evidence="3" id="KW-0645">Protease</keyword>
<dbReference type="SUPFAM" id="SSF47090">
    <property type="entry name" value="PGBD-like"/>
    <property type="match status" value="1"/>
</dbReference>
<dbReference type="PANTHER" id="PTHR10201">
    <property type="entry name" value="MATRIX METALLOPROTEINASE"/>
    <property type="match status" value="1"/>
</dbReference>
<dbReference type="Gene3D" id="3.40.390.10">
    <property type="entry name" value="Collagenase (Catalytic Domain)"/>
    <property type="match status" value="1"/>
</dbReference>
<keyword evidence="8" id="KW-0482">Metalloprotease</keyword>
<dbReference type="EMBL" id="JAMKFB020000010">
    <property type="protein sequence ID" value="KAL0182977.1"/>
    <property type="molecule type" value="Genomic_DNA"/>
</dbReference>
<keyword evidence="12" id="KW-1185">Reference proteome</keyword>